<proteinExistence type="predicted"/>
<dbReference type="Proteomes" id="UP000063308">
    <property type="component" value="Chromosome"/>
</dbReference>
<evidence type="ECO:0000259" key="1">
    <source>
        <dbReference type="Pfam" id="PF07883"/>
    </source>
</evidence>
<dbReference type="EMBL" id="AP014685">
    <property type="protein sequence ID" value="BAR58434.1"/>
    <property type="molecule type" value="Genomic_DNA"/>
</dbReference>
<dbReference type="Gene3D" id="2.60.120.10">
    <property type="entry name" value="Jelly Rolls"/>
    <property type="match status" value="1"/>
</dbReference>
<feature type="domain" description="Cupin type-2" evidence="1">
    <location>
        <begin position="40"/>
        <end position="107"/>
    </location>
</feature>
<dbReference type="Pfam" id="PF07883">
    <property type="entry name" value="Cupin_2"/>
    <property type="match status" value="1"/>
</dbReference>
<gene>
    <name evidence="2" type="ORF">NK6_5275</name>
</gene>
<dbReference type="InterPro" id="IPR011051">
    <property type="entry name" value="RmlC_Cupin_sf"/>
</dbReference>
<dbReference type="InterPro" id="IPR013096">
    <property type="entry name" value="Cupin_2"/>
</dbReference>
<dbReference type="PANTHER" id="PTHR36440">
    <property type="entry name" value="PUTATIVE (AFU_ORTHOLOGUE AFUA_8G07350)-RELATED"/>
    <property type="match status" value="1"/>
</dbReference>
<protein>
    <recommendedName>
        <fullName evidence="1">Cupin type-2 domain-containing protein</fullName>
    </recommendedName>
</protein>
<dbReference type="InterPro" id="IPR053146">
    <property type="entry name" value="QDO-like"/>
</dbReference>
<accession>A0A0E4FUK3</accession>
<dbReference type="RefSeq" id="WP_060910334.1">
    <property type="nucleotide sequence ID" value="NZ_CP126001.1"/>
</dbReference>
<evidence type="ECO:0000313" key="2">
    <source>
        <dbReference type="EMBL" id="BAR58434.1"/>
    </source>
</evidence>
<dbReference type="AlphaFoldDB" id="A0A0E4FUK3"/>
<reference evidence="2 3" key="1">
    <citation type="submission" date="2014-11" db="EMBL/GenBank/DDBJ databases">
        <title>Symbiosis island explosion on the genome of extra-slow-growing strains of soybean bradyrhizobia with massive insertion sequences.</title>
        <authorList>
            <person name="Iida T."/>
            <person name="Minamisawa K."/>
        </authorList>
    </citation>
    <scope>NUCLEOTIDE SEQUENCE [LARGE SCALE GENOMIC DNA]</scope>
    <source>
        <strain evidence="2 3">NK6</strain>
    </source>
</reference>
<sequence>MSAEAVIRMPDEKNGVMLRGHPMVFLVTGENTKHTSMFDWTIPAGFATGRHVHRVQEETFYLLEGECEWHVGDRTIRATLGTYLFIPPGLPHNIANVSEKPARVLMTVSPPGHEHYFEELAKLAAQGAPDPRALADLRNRYDTDQLSTLTTRA</sequence>
<dbReference type="PANTHER" id="PTHR36440:SF1">
    <property type="entry name" value="PUTATIVE (AFU_ORTHOLOGUE AFUA_8G07350)-RELATED"/>
    <property type="match status" value="1"/>
</dbReference>
<dbReference type="SUPFAM" id="SSF51182">
    <property type="entry name" value="RmlC-like cupins"/>
    <property type="match status" value="1"/>
</dbReference>
<organism evidence="2 3">
    <name type="scientific">Bradyrhizobium diazoefficiens</name>
    <dbReference type="NCBI Taxonomy" id="1355477"/>
    <lineage>
        <taxon>Bacteria</taxon>
        <taxon>Pseudomonadati</taxon>
        <taxon>Pseudomonadota</taxon>
        <taxon>Alphaproteobacteria</taxon>
        <taxon>Hyphomicrobiales</taxon>
        <taxon>Nitrobacteraceae</taxon>
        <taxon>Bradyrhizobium</taxon>
    </lineage>
</organism>
<name>A0A0E4FUK3_9BRAD</name>
<dbReference type="InterPro" id="IPR014710">
    <property type="entry name" value="RmlC-like_jellyroll"/>
</dbReference>
<evidence type="ECO:0000313" key="3">
    <source>
        <dbReference type="Proteomes" id="UP000063308"/>
    </source>
</evidence>